<dbReference type="Proteomes" id="UP001638806">
    <property type="component" value="Unassembled WGS sequence"/>
</dbReference>
<organism evidence="1 2">
    <name type="scientific">Purpureocillium lilacinum</name>
    <name type="common">Paecilomyces lilacinus</name>
    <dbReference type="NCBI Taxonomy" id="33203"/>
    <lineage>
        <taxon>Eukaryota</taxon>
        <taxon>Fungi</taxon>
        <taxon>Dikarya</taxon>
        <taxon>Ascomycota</taxon>
        <taxon>Pezizomycotina</taxon>
        <taxon>Sordariomycetes</taxon>
        <taxon>Hypocreomycetidae</taxon>
        <taxon>Hypocreales</taxon>
        <taxon>Ophiocordycipitaceae</taxon>
        <taxon>Purpureocillium</taxon>
    </lineage>
</organism>
<sequence length="601" mass="67203">MDPETKGPEAGAAGMASELAQHPPAPPAVASMANIKRSDRWIRPTASKSAAATYYAPSPLMPDAHQNRSSINEMQTDAAQSLVAAPADDDLEPIWNPTPSPDQVRGIVRLFQCRQCNLLYTNAVTLPCGRSICKTCLPETYSRTTAITYPANPDRVPAFKCPFQDCDREHVLNDCSIDVVLNKAAQIMASEIAEREVEATCKGIATNIHITQTRPTARETASSDNDMHQVQEAMRSEVDCQICYAILYDPLTTGCGHTFCRACLHRILDHSQLCPACRRRLFMSPLFHRNLCPSNSTILNMTQIFWKNELLHREQSNAAQRQRELDSAHMPLFVCTLSFPTMPTILHVFEPRYRLMIRRVLDGNKTFGMVLPKPHPRPGEMPFFPIGTLLRIENTERFRVTRHGELDGYAVGEVERIPDAPLEEEEAQEAAEVRSDEDGRGMSPAREGGAHGETSGTTNGMNGTGTSNGEPGINGSTQSNIQGEQHSDTEMPSGHSQLSQDTEDWVPRTTAELNWMTTQELFRFVHDFVSRTQDRSLPWLTDQMLRIYGPPPQDPANFPWWLASILPIINEEKYRLLGTSNVRERLKICGAWILATQKVPW</sequence>
<name>A0ACC4DBU3_PURLI</name>
<accession>A0ACC4DBU3</accession>
<evidence type="ECO:0000313" key="1">
    <source>
        <dbReference type="EMBL" id="KAL3953721.1"/>
    </source>
</evidence>
<comment type="caution">
    <text evidence="1">The sequence shown here is derived from an EMBL/GenBank/DDBJ whole genome shotgun (WGS) entry which is preliminary data.</text>
</comment>
<protein>
    <submittedName>
        <fullName evidence="1">Uncharacterized protein</fullName>
    </submittedName>
</protein>
<keyword evidence="2" id="KW-1185">Reference proteome</keyword>
<proteinExistence type="predicted"/>
<dbReference type="EMBL" id="JBGNUJ010000011">
    <property type="protein sequence ID" value="KAL3953721.1"/>
    <property type="molecule type" value="Genomic_DNA"/>
</dbReference>
<gene>
    <name evidence="1" type="ORF">ACCO45_011677</name>
</gene>
<reference evidence="1" key="1">
    <citation type="submission" date="2024-12" db="EMBL/GenBank/DDBJ databases">
        <title>Comparative genomics and development of molecular markers within Purpureocillium lilacinum and among Purpureocillium species.</title>
        <authorList>
            <person name="Yeh Z.-Y."/>
            <person name="Ni N.-T."/>
            <person name="Lo P.-H."/>
            <person name="Mushyakhwo K."/>
            <person name="Lin C.-F."/>
            <person name="Nai Y.-S."/>
        </authorList>
    </citation>
    <scope>NUCLEOTIDE SEQUENCE</scope>
    <source>
        <strain evidence="1">NCHU-NPUST-175</strain>
    </source>
</reference>
<evidence type="ECO:0000313" key="2">
    <source>
        <dbReference type="Proteomes" id="UP001638806"/>
    </source>
</evidence>